<dbReference type="Proteomes" id="UP000540698">
    <property type="component" value="Unassembled WGS sequence"/>
</dbReference>
<gene>
    <name evidence="1" type="ORF">HGB38_16150</name>
</gene>
<dbReference type="RefSeq" id="WP_062969420.1">
    <property type="nucleotide sequence ID" value="NZ_JAAXOS010000007.1"/>
</dbReference>
<keyword evidence="2" id="KW-1185">Reference proteome</keyword>
<reference evidence="1 2" key="1">
    <citation type="submission" date="2020-04" db="EMBL/GenBank/DDBJ databases">
        <title>MicrobeNet Type strains.</title>
        <authorList>
            <person name="Nicholson A.C."/>
        </authorList>
    </citation>
    <scope>NUCLEOTIDE SEQUENCE [LARGE SCALE GENOMIC DNA]</scope>
    <source>
        <strain evidence="1 2">DSM 44956</strain>
    </source>
</reference>
<accession>A0A7X6L4R4</accession>
<comment type="caution">
    <text evidence="1">The sequence shown here is derived from an EMBL/GenBank/DDBJ whole genome shotgun (WGS) entry which is preliminary data.</text>
</comment>
<evidence type="ECO:0000313" key="1">
    <source>
        <dbReference type="EMBL" id="NKY27747.1"/>
    </source>
</evidence>
<protein>
    <submittedName>
        <fullName evidence="1">Uncharacterized protein</fullName>
    </submittedName>
</protein>
<evidence type="ECO:0000313" key="2">
    <source>
        <dbReference type="Proteomes" id="UP000540698"/>
    </source>
</evidence>
<name>A0A7X6L4R4_9NOCA</name>
<sequence length="71" mass="7909">MLTSSLAIYQLIAMTGQEAHQAPIMPFTIQQAHTVMRYHVACRAKRCPRKAAAFDTLIEAGRVVPSQTKPR</sequence>
<dbReference type="EMBL" id="JAAXOS010000007">
    <property type="protein sequence ID" value="NKY27747.1"/>
    <property type="molecule type" value="Genomic_DNA"/>
</dbReference>
<dbReference type="AlphaFoldDB" id="A0A7X6L4R4"/>
<organism evidence="1 2">
    <name type="scientific">Nocardia gamkensis</name>
    <dbReference type="NCBI Taxonomy" id="352869"/>
    <lineage>
        <taxon>Bacteria</taxon>
        <taxon>Bacillati</taxon>
        <taxon>Actinomycetota</taxon>
        <taxon>Actinomycetes</taxon>
        <taxon>Mycobacteriales</taxon>
        <taxon>Nocardiaceae</taxon>
        <taxon>Nocardia</taxon>
    </lineage>
</organism>
<proteinExistence type="predicted"/>